<dbReference type="EMBL" id="CP111022">
    <property type="protein sequence ID" value="WAR20110.1"/>
    <property type="molecule type" value="Genomic_DNA"/>
</dbReference>
<dbReference type="PANTHER" id="PTHR46880:SF5">
    <property type="entry name" value="DUF4371 DOMAIN-CONTAINING PROTEIN"/>
    <property type="match status" value="1"/>
</dbReference>
<dbReference type="PANTHER" id="PTHR46880">
    <property type="entry name" value="RAS-ASSOCIATING DOMAIN-CONTAINING PROTEIN"/>
    <property type="match status" value="1"/>
</dbReference>
<dbReference type="Proteomes" id="UP001164746">
    <property type="component" value="Chromosome 11"/>
</dbReference>
<feature type="compositionally biased region" description="Basic residues" evidence="1">
    <location>
        <begin position="696"/>
        <end position="706"/>
    </location>
</feature>
<reference evidence="3" key="1">
    <citation type="submission" date="2022-11" db="EMBL/GenBank/DDBJ databases">
        <title>Centuries of genome instability and evolution in soft-shell clam transmissible cancer (bioRxiv).</title>
        <authorList>
            <person name="Hart S.F.M."/>
            <person name="Yonemitsu M.A."/>
            <person name="Giersch R.M."/>
            <person name="Beal B.F."/>
            <person name="Arriagada G."/>
            <person name="Davis B.W."/>
            <person name="Ostrander E.A."/>
            <person name="Goff S.P."/>
            <person name="Metzger M.J."/>
        </authorList>
    </citation>
    <scope>NUCLEOTIDE SEQUENCE</scope>
    <source>
        <strain evidence="3">MELC-2E11</strain>
        <tissue evidence="3">Siphon/mantle</tissue>
    </source>
</reference>
<evidence type="ECO:0000313" key="4">
    <source>
        <dbReference type="Proteomes" id="UP001164746"/>
    </source>
</evidence>
<evidence type="ECO:0000259" key="2">
    <source>
        <dbReference type="Pfam" id="PF25431"/>
    </source>
</evidence>
<feature type="compositionally biased region" description="Polar residues" evidence="1">
    <location>
        <begin position="34"/>
        <end position="70"/>
    </location>
</feature>
<dbReference type="InterPro" id="IPR057456">
    <property type="entry name" value="Znf_C17orf113"/>
</dbReference>
<proteinExistence type="predicted"/>
<gene>
    <name evidence="3" type="ORF">MAR_001948</name>
</gene>
<name>A0ABY7FD83_MYAAR</name>
<feature type="domain" description="C17orf113 probable zinc finger" evidence="2">
    <location>
        <begin position="129"/>
        <end position="193"/>
    </location>
</feature>
<protein>
    <submittedName>
        <fullName evidence="3">ZN862-like protein</fullName>
    </submittedName>
</protein>
<evidence type="ECO:0000256" key="1">
    <source>
        <dbReference type="SAM" id="MobiDB-lite"/>
    </source>
</evidence>
<feature type="region of interest" description="Disordered" evidence="1">
    <location>
        <begin position="674"/>
        <end position="708"/>
    </location>
</feature>
<dbReference type="Pfam" id="PF25431">
    <property type="entry name" value="zf-C17orf113"/>
    <property type="match status" value="1"/>
</dbReference>
<feature type="compositionally biased region" description="Polar residues" evidence="1">
    <location>
        <begin position="13"/>
        <end position="24"/>
    </location>
</feature>
<feature type="region of interest" description="Disordered" evidence="1">
    <location>
        <begin position="1"/>
        <end position="76"/>
    </location>
</feature>
<keyword evidence="4" id="KW-1185">Reference proteome</keyword>
<evidence type="ECO:0000313" key="3">
    <source>
        <dbReference type="EMBL" id="WAR20110.1"/>
    </source>
</evidence>
<organism evidence="3 4">
    <name type="scientific">Mya arenaria</name>
    <name type="common">Soft-shell clam</name>
    <dbReference type="NCBI Taxonomy" id="6604"/>
    <lineage>
        <taxon>Eukaryota</taxon>
        <taxon>Metazoa</taxon>
        <taxon>Spiralia</taxon>
        <taxon>Lophotrochozoa</taxon>
        <taxon>Mollusca</taxon>
        <taxon>Bivalvia</taxon>
        <taxon>Autobranchia</taxon>
        <taxon>Heteroconchia</taxon>
        <taxon>Euheterodonta</taxon>
        <taxon>Imparidentia</taxon>
        <taxon>Neoheterodontei</taxon>
        <taxon>Myida</taxon>
        <taxon>Myoidea</taxon>
        <taxon>Myidae</taxon>
        <taxon>Mya</taxon>
    </lineage>
</organism>
<dbReference type="InterPro" id="IPR012337">
    <property type="entry name" value="RNaseH-like_sf"/>
</dbReference>
<accession>A0ABY7FD83</accession>
<sequence>MKKRKIHDFFHPVSSSTTSHNDQTGPAAGYGDNTPCSANTESSKTASQSVGGQTETPASEHSQSPDSSLSAPEPGRWTADETRKITDELFGPKTVHSLYNCSLKCDTLSKGEIKRLQPKKFCHNFINKKNWWLVFVEGEGMYCLVCKKHMMKHPQNSREVFSVTPGVRFKHDAINTHSGSKIHLDALTSDKFQKTSCFHQELLLKSELEYTHLEKAFSVAYFLMKEFIANRKFQPLLKFIESVSGDETLKYFRHQSEGAHQEIFQTIGDTIKTELVEHVNKSLAYGLLTDEVSDIAVYENLITFVQFYCAETKKVETKFLSCQNILQDFECANAVAIKSLLASEVGKLDQSTLTGFSSDGASVMTGKKGGVATLLRQENPSMVNIHCVCHRLALSCNDSNETLSYIKTVETLLRQLWQLFENSPKKMAAYLKVQLALKSLNLEGEKMAKVLSRLKKACRTRWLSLDAAVSAVRLDFEAILQTLSLLKENDAAAHGLFKKMRCLKFLGTIYILSDILPVLSELSRHFKQDALNFSAILPAVHQCKDKLQQIMENEEPLQKLAQDLDSFTNMCSDIKPDVKIANELQNLLKNYVAGLRNNIDRRFSDTSAVVAAYGVFDPTTLPRSDEVDFKTYGENQIALLADHFFTDDVKKEKLLAQWKGFKYHVHDILLPNMPGEVRSGKPKEQLQNMPEDGRSGKPKTHVKKLKTTPQTPTEWLLLQLLRSAGLRHFNPELVFVAEAAASLPVSNAWPERGASILKIVKTKQRNRLGSSMLEGLLQVAINGPTVEDSKPVIKRAVAKWLEKPRRKLGAPTPERLRCPVTVGVQTDTCMALDTVTPCREEIRAVLKEILVEGEGDYYSSSSSDEDSDMC</sequence>
<dbReference type="SUPFAM" id="SSF53098">
    <property type="entry name" value="Ribonuclease H-like"/>
    <property type="match status" value="1"/>
</dbReference>